<name>A0A6D1AEV5_ECOLX</name>
<proteinExistence type="predicted"/>
<gene>
    <name evidence="1" type="ORF">G3563_30005</name>
</gene>
<protein>
    <submittedName>
        <fullName evidence="1">Uncharacterized protein</fullName>
    </submittedName>
</protein>
<sequence>FSKEICENVLKNAETYLKLQVFVQKISSMKKYLIIYENIPKNLENIVVQRLKIKYFYNV</sequence>
<dbReference type="AlphaFoldDB" id="A0A6D1AEV5"/>
<comment type="caution">
    <text evidence="1">The sequence shown here is derived from an EMBL/GenBank/DDBJ whole genome shotgun (WGS) entry which is preliminary data.</text>
</comment>
<dbReference type="EMBL" id="JAAHTE010000920">
    <property type="protein sequence ID" value="NEU03160.1"/>
    <property type="molecule type" value="Genomic_DNA"/>
</dbReference>
<evidence type="ECO:0000313" key="1">
    <source>
        <dbReference type="EMBL" id="NEU03160.1"/>
    </source>
</evidence>
<feature type="non-terminal residue" evidence="1">
    <location>
        <position position="1"/>
    </location>
</feature>
<reference evidence="1" key="1">
    <citation type="submission" date="2020-02" db="EMBL/GenBank/DDBJ databases">
        <title>Investigating the Use of Bacteriophages as New Decolonization Strategy for Intestinal Carriage of CTX-M-15-producing ST131 Escherichia coli: an In Vitro Continuous Culture System Model.</title>
        <authorList>
            <person name="Bernasconi O.J."/>
            <person name="Campos-Madueno E.I."/>
            <person name="Dona V."/>
            <person name="Perreten V."/>
            <person name="Carattoli A."/>
            <person name="Endimiani A."/>
        </authorList>
    </citation>
    <scope>NUCLEOTIDE SEQUENCE</scope>
    <source>
        <strain evidence="1">4901.28</strain>
    </source>
</reference>
<organism evidence="1">
    <name type="scientific">Escherichia coli</name>
    <dbReference type="NCBI Taxonomy" id="562"/>
    <lineage>
        <taxon>Bacteria</taxon>
        <taxon>Pseudomonadati</taxon>
        <taxon>Pseudomonadota</taxon>
        <taxon>Gammaproteobacteria</taxon>
        <taxon>Enterobacterales</taxon>
        <taxon>Enterobacteriaceae</taxon>
        <taxon>Escherichia</taxon>
    </lineage>
</organism>
<accession>A0A6D1AEV5</accession>